<dbReference type="Proteomes" id="UP000235392">
    <property type="component" value="Unassembled WGS sequence"/>
</dbReference>
<evidence type="ECO:0000313" key="3">
    <source>
        <dbReference type="EMBL" id="PLW46803.1"/>
    </source>
</evidence>
<feature type="chain" id="PRO_5014827440" evidence="2">
    <location>
        <begin position="21"/>
        <end position="73"/>
    </location>
</feature>
<organism evidence="3 4">
    <name type="scientific">Puccinia coronata f. sp. avenae</name>
    <dbReference type="NCBI Taxonomy" id="200324"/>
    <lineage>
        <taxon>Eukaryota</taxon>
        <taxon>Fungi</taxon>
        <taxon>Dikarya</taxon>
        <taxon>Basidiomycota</taxon>
        <taxon>Pucciniomycotina</taxon>
        <taxon>Pucciniomycetes</taxon>
        <taxon>Pucciniales</taxon>
        <taxon>Pucciniaceae</taxon>
        <taxon>Puccinia</taxon>
    </lineage>
</organism>
<comment type="caution">
    <text evidence="3">The sequence shown here is derived from an EMBL/GenBank/DDBJ whole genome shotgun (WGS) entry which is preliminary data.</text>
</comment>
<evidence type="ECO:0000313" key="4">
    <source>
        <dbReference type="Proteomes" id="UP000235392"/>
    </source>
</evidence>
<proteinExistence type="predicted"/>
<accession>A0A2N5V9Z1</accession>
<dbReference type="AlphaFoldDB" id="A0A2N5V9Z1"/>
<evidence type="ECO:0000256" key="1">
    <source>
        <dbReference type="SAM" id="MobiDB-lite"/>
    </source>
</evidence>
<dbReference type="EMBL" id="PGCI01000036">
    <property type="protein sequence ID" value="PLW46803.1"/>
    <property type="molecule type" value="Genomic_DNA"/>
</dbReference>
<reference evidence="3 4" key="1">
    <citation type="submission" date="2017-11" db="EMBL/GenBank/DDBJ databases">
        <title>De novo assembly and phasing of dikaryotic genomes from two isolates of Puccinia coronata f. sp. avenae, the causal agent of oat crown rust.</title>
        <authorList>
            <person name="Miller M.E."/>
            <person name="Zhang Y."/>
            <person name="Omidvar V."/>
            <person name="Sperschneider J."/>
            <person name="Schwessinger B."/>
            <person name="Raley C."/>
            <person name="Palmer J.M."/>
            <person name="Garnica D."/>
            <person name="Upadhyaya N."/>
            <person name="Rathjen J."/>
            <person name="Taylor J.M."/>
            <person name="Park R.F."/>
            <person name="Dodds P.N."/>
            <person name="Hirsch C.D."/>
            <person name="Kianian S.F."/>
            <person name="Figueroa M."/>
        </authorList>
    </citation>
    <scope>NUCLEOTIDE SEQUENCE [LARGE SCALE GENOMIC DNA]</scope>
    <source>
        <strain evidence="3">12SD80</strain>
    </source>
</reference>
<evidence type="ECO:0000256" key="2">
    <source>
        <dbReference type="SAM" id="SignalP"/>
    </source>
</evidence>
<name>A0A2N5V9Z1_9BASI</name>
<sequence length="73" mass="7806">MKQIITLIAMSLLLVVSVQAGPAKQPAKQPGVTTKPCGFNGSTKKRSSIAEKPYESRLRVQDIATFFLLTGSG</sequence>
<feature type="region of interest" description="Disordered" evidence="1">
    <location>
        <begin position="23"/>
        <end position="50"/>
    </location>
</feature>
<keyword evidence="2" id="KW-0732">Signal</keyword>
<gene>
    <name evidence="3" type="ORF">PCASD_06024</name>
</gene>
<protein>
    <submittedName>
        <fullName evidence="3">Uncharacterized protein</fullName>
    </submittedName>
</protein>
<feature type="signal peptide" evidence="2">
    <location>
        <begin position="1"/>
        <end position="20"/>
    </location>
</feature>